<feature type="region of interest" description="Disordered" evidence="1">
    <location>
        <begin position="408"/>
        <end position="442"/>
    </location>
</feature>
<dbReference type="RefSeq" id="XP_030983974.1">
    <property type="nucleotide sequence ID" value="XM_031124693.1"/>
</dbReference>
<dbReference type="KEGG" id="pgri:PgNI_04649"/>
<feature type="region of interest" description="Disordered" evidence="1">
    <location>
        <begin position="744"/>
        <end position="911"/>
    </location>
</feature>
<feature type="compositionally biased region" description="Low complexity" evidence="1">
    <location>
        <begin position="1"/>
        <end position="19"/>
    </location>
</feature>
<feature type="region of interest" description="Disordered" evidence="1">
    <location>
        <begin position="1056"/>
        <end position="1116"/>
    </location>
</feature>
<feature type="compositionally biased region" description="Polar residues" evidence="1">
    <location>
        <begin position="826"/>
        <end position="840"/>
    </location>
</feature>
<feature type="compositionally biased region" description="Basic and acidic residues" evidence="1">
    <location>
        <begin position="1207"/>
        <end position="1221"/>
    </location>
</feature>
<evidence type="ECO:0000256" key="1">
    <source>
        <dbReference type="SAM" id="MobiDB-lite"/>
    </source>
</evidence>
<evidence type="ECO:0000313" key="3">
    <source>
        <dbReference type="RefSeq" id="XP_030983974.1"/>
    </source>
</evidence>
<feature type="region of interest" description="Disordered" evidence="1">
    <location>
        <begin position="1"/>
        <end position="21"/>
    </location>
</feature>
<feature type="compositionally biased region" description="Polar residues" evidence="1">
    <location>
        <begin position="351"/>
        <end position="376"/>
    </location>
</feature>
<keyword evidence="2" id="KW-1185">Reference proteome</keyword>
<feature type="compositionally biased region" description="Polar residues" evidence="1">
    <location>
        <begin position="898"/>
        <end position="911"/>
    </location>
</feature>
<feature type="compositionally biased region" description="Low complexity" evidence="1">
    <location>
        <begin position="744"/>
        <end position="768"/>
    </location>
</feature>
<dbReference type="GeneID" id="41959602"/>
<feature type="region of interest" description="Disordered" evidence="1">
    <location>
        <begin position="1246"/>
        <end position="1332"/>
    </location>
</feature>
<feature type="compositionally biased region" description="Polar residues" evidence="1">
    <location>
        <begin position="1254"/>
        <end position="1269"/>
    </location>
</feature>
<feature type="compositionally biased region" description="Low complexity" evidence="1">
    <location>
        <begin position="637"/>
        <end position="674"/>
    </location>
</feature>
<feature type="compositionally biased region" description="Low complexity" evidence="1">
    <location>
        <begin position="377"/>
        <end position="389"/>
    </location>
</feature>
<proteinExistence type="predicted"/>
<feature type="region of interest" description="Disordered" evidence="1">
    <location>
        <begin position="1358"/>
        <end position="1389"/>
    </location>
</feature>
<evidence type="ECO:0000313" key="2">
    <source>
        <dbReference type="Proteomes" id="UP000515153"/>
    </source>
</evidence>
<dbReference type="Proteomes" id="UP000515153">
    <property type="component" value="Unplaced"/>
</dbReference>
<feature type="region of interest" description="Disordered" evidence="1">
    <location>
        <begin position="344"/>
        <end position="393"/>
    </location>
</feature>
<name>A0A6P8BAA6_PYRGI</name>
<evidence type="ECO:0008006" key="4">
    <source>
        <dbReference type="Google" id="ProtNLM"/>
    </source>
</evidence>
<feature type="compositionally biased region" description="Low complexity" evidence="1">
    <location>
        <begin position="1074"/>
        <end position="1114"/>
    </location>
</feature>
<reference evidence="3" key="1">
    <citation type="journal article" date="2019" name="Mol. Biol. Evol.">
        <title>Blast fungal genomes show frequent chromosomal changes, gene gains and losses, and effector gene turnover.</title>
        <authorList>
            <person name="Gomez Luciano L.B."/>
            <person name="Jason Tsai I."/>
            <person name="Chuma I."/>
            <person name="Tosa Y."/>
            <person name="Chen Y.H."/>
            <person name="Li J.Y."/>
            <person name="Li M.Y."/>
            <person name="Jade Lu M.Y."/>
            <person name="Nakayashiki H."/>
            <person name="Li W.H."/>
        </authorList>
    </citation>
    <scope>NUCLEOTIDE SEQUENCE</scope>
    <source>
        <strain evidence="3">NI907</strain>
    </source>
</reference>
<sequence>MAGNMPQMAGMMQPQQRQPLHPSQITQIVFKNLAEQPPIVTGWQSGLSIQERLGKTCQLVTQFRMAMQNDLHTAKCIELGLTCERRALLEAPDRNAYEQLIQSKMAELQNKRLQGQHHMQNNVNQQAAFMHQQQQHQKQQQQQRMMQNAAHAAAQAQMNGGMGPNSQLPFQHLQHQMQASPIPQQSSPPMQMGMGGMGGIANQANMPMGAGVQDNGMTMADKQKILEVAKQNYAQAPEHTKQQIRLQMAAKMTPQQQNDFRSKGIDPVLHWFQNQAINQFRRSKMMAQQGLSGMPNQGMVNMQPQRPGAVNGLAQAGPQGVGNHMSPFNMESMMSEQKNAFMAQEAGQTVVPATSQNRHGNPQPGPNMQGQGMSNLQQTPNQPQRPQQPFGMQQANPHLQAQLRAQALAQAGKQAGLPGQPGGGPGGPPMTSQSPAMGTLNTPMANPPVSMGQMNVQAAPNGVPQLDPRFMPRTPISMGGNVNNHMNPQVMLLLQRMTPEQRAQIQGLAPEQLNKLTAKWIESGSANMVGPQPGQLNNPAMENRNPGPNPTLGMPGPPMPPQMGKMSHAQVVEYMDNMELPPQITRALPSLTIPVEIKTYKALKDWLQHTQLMQQYEPTVKQMQIMQFKAEMSKRIQQGQQPLQANQQGLPHQQQMAARAPQQPQNAGQGMGMPQPGPPPQGNAAPPNNQQQMLLELARNLPQHIIQPSPQDIETLRKQPRCAGFTDEQLFDLGRQIKAKNYLMRQQQQRNQQQQQQQQQQRQAQQPQPNMPQPPQSHVGQPLAQPPHELNQNAAQKQPPAPSGAAPPTNEKQSPAMPAPTPTMMNRTQSQSRAPQNAAQRRNLKRSSPDDVIDVTGPTPPPTRQPQPPQQQQPKQQVPQNQAQNQQRPAVPGPARPPSQQLTQEQLSKLSPENRAKYEAALRNRQVFLSVPPEVRERIQKMATEIGHEVAQVVQRDIDIPATEIAQLRQKIPFLFAQLQKAMKGFPQWYNFHGDEQRARLFIRYRHLVMHQFEDGNNASQLKQQLSVRLNDIEQALALVEVMTREMNALFSGAANARGPAAQQPNKPQPQAPRPQAAPEENLEANKAQAKPANKATQGPAGPAAQQPQYPGFGSLPKNTAVPAYLGKPAVTVDTLNPPPPKRKKPNSAQVSSPALQSAHGSPPQTKPPSPEARREHVAEAPKQPPRPLILCTEPGCDAAATGFPSEEARNLHVQEEHVRPSQDPFKYLNESFAFAEAADQQKKLSAAAPAYHSQPQQSVAMQLTQSKDGSMATPTPGAVPMNRQASGVTGPHAPKPGQGMMGGTQQGATPASSTAQDMVLSQPPPSAEENLFTGTVVPNEIFSGVPNFSATADGVISDPSLYRTHTPNDTPDSKDGSTSEPNSDIPDNANIEIDMAWAALDDDFLVNLNNFSVENTEVMDTSTSFMDWNDVTTDFDKPFSFDGSNYILEAN</sequence>
<gene>
    <name evidence="3" type="ORF">PgNI_04649</name>
</gene>
<reference evidence="3" key="3">
    <citation type="submission" date="2025-08" db="UniProtKB">
        <authorList>
            <consortium name="RefSeq"/>
        </authorList>
    </citation>
    <scope>IDENTIFICATION</scope>
    <source>
        <strain evidence="3">NI907</strain>
    </source>
</reference>
<feature type="compositionally biased region" description="Low complexity" evidence="1">
    <location>
        <begin position="408"/>
        <end position="418"/>
    </location>
</feature>
<organism evidence="2 3">
    <name type="scientific">Pyricularia grisea</name>
    <name type="common">Crabgrass-specific blast fungus</name>
    <name type="synonym">Magnaporthe grisea</name>
    <dbReference type="NCBI Taxonomy" id="148305"/>
    <lineage>
        <taxon>Eukaryota</taxon>
        <taxon>Fungi</taxon>
        <taxon>Dikarya</taxon>
        <taxon>Ascomycota</taxon>
        <taxon>Pezizomycotina</taxon>
        <taxon>Sordariomycetes</taxon>
        <taxon>Sordariomycetidae</taxon>
        <taxon>Magnaporthales</taxon>
        <taxon>Pyriculariaceae</taxon>
        <taxon>Pyricularia</taxon>
    </lineage>
</organism>
<reference evidence="3" key="2">
    <citation type="submission" date="2019-10" db="EMBL/GenBank/DDBJ databases">
        <authorList>
            <consortium name="NCBI Genome Project"/>
        </authorList>
    </citation>
    <scope>NUCLEOTIDE SEQUENCE</scope>
    <source>
        <strain evidence="3">NI907</strain>
    </source>
</reference>
<feature type="compositionally biased region" description="Low complexity" evidence="1">
    <location>
        <begin position="872"/>
        <end position="890"/>
    </location>
</feature>
<feature type="region of interest" description="Disordered" evidence="1">
    <location>
        <begin position="1131"/>
        <end position="1222"/>
    </location>
</feature>
<protein>
    <recommendedName>
        <fullName evidence="4">Mediator complex subunit 15 KIX domain-containing protein</fullName>
    </recommendedName>
</protein>
<feature type="compositionally biased region" description="Polar residues" evidence="1">
    <location>
        <begin position="430"/>
        <end position="442"/>
    </location>
</feature>
<feature type="compositionally biased region" description="Polar residues" evidence="1">
    <location>
        <begin position="1147"/>
        <end position="1164"/>
    </location>
</feature>
<feature type="compositionally biased region" description="Pro residues" evidence="1">
    <location>
        <begin position="858"/>
        <end position="871"/>
    </location>
</feature>
<feature type="region of interest" description="Disordered" evidence="1">
    <location>
        <begin position="633"/>
        <end position="688"/>
    </location>
</feature>
<accession>A0A6P8BAA6</accession>